<accession>Q7FZS2</accession>
<reference key="1">
    <citation type="journal article" date="1999" name="Nature">
        <title>Sequence and analysis of chromosome 4 of the plant Arabidopsis thaliana.</title>
        <authorList>
            <consortium name="EU"/>
            <consortium name="CSHL and WU Arabidopsis Sequencing Project"/>
            <person name="Mayer K."/>
            <person name="Schuller C."/>
            <person name="Wambutt R."/>
            <person name="Murphy G."/>
            <person name="Volckaert G."/>
            <person name="Pohl T."/>
            <person name="Dusterhoft A."/>
            <person name="Stiekema W."/>
            <person name="Entian K.D."/>
            <person name="Terryn N."/>
            <person name="Harris B."/>
            <person name="Ansorge W."/>
            <person name="Brandt P."/>
            <person name="Grivell L."/>
            <person name="Rieger M."/>
            <person name="Weichselgartner M."/>
            <person name="de Simone V."/>
            <person name="Obermaier B."/>
            <person name="Mache R."/>
            <person name="Muller M."/>
            <person name="Kreis M."/>
            <person name="Delseny M."/>
            <person name="Puigdomenech P."/>
            <person name="Watson M."/>
            <person name="Schmidtheini T."/>
            <person name="Reichert B."/>
            <person name="Portatelle D."/>
            <person name="Perez-Alonso M."/>
            <person name="Boutry M."/>
            <person name="Bancroft I."/>
            <person name="Vos P."/>
            <person name="Hoheisel J."/>
            <person name="Zimmermann W."/>
            <person name="Wedler H."/>
            <person name="Ridley P."/>
            <person name="Langham S.A."/>
            <person name="McCullagh B."/>
            <person name="Bilham L."/>
            <person name="Robben J."/>
            <person name="Van der Schueren J."/>
            <person name="Grymonprez B."/>
            <person name="Chuang Y.J."/>
            <person name="Vandenbussche F."/>
            <person name="Braeken M."/>
            <person name="Weltjens I."/>
            <person name="Voet M."/>
            <person name="Bastiaens I."/>
            <person name="Aert R."/>
            <person name="Defoor E."/>
            <person name="Weitzenegger T."/>
            <person name="Bothe G."/>
            <person name="Ramsperger U."/>
            <person name="Hilbert H."/>
            <person name="Braun M."/>
            <person name="Holzer E."/>
            <person name="Brandt A."/>
            <person name="Peters S."/>
            <person name="van Staveren M."/>
            <person name="Dirske W."/>
            <person name="Mooijman P."/>
            <person name="Klein Lankhorst R."/>
            <person name="Rose M."/>
            <person name="Hauf J."/>
            <person name="Kotter P."/>
            <person name="Berneiser S."/>
            <person name="Hempel S."/>
            <person name="Feldpausch M."/>
            <person name="Lamberth S."/>
            <person name="Van den Daele H."/>
            <person name="De Keyser A."/>
            <person name="Buysshaert C."/>
            <person name="Gielen J."/>
            <person name="Villarroel R."/>
            <person name="De Clercq R."/>
            <person name="Van Montagu M."/>
            <person name="Rogers J."/>
            <person name="Cronin A."/>
            <person name="Quail M."/>
            <person name="Bray-Allen S."/>
            <person name="Clark L."/>
            <person name="Doggett J."/>
            <person name="Hall S."/>
            <person name="Kay M."/>
            <person name="Lennard N."/>
            <person name="McLay K."/>
            <person name="Mayes R."/>
            <person name="Pettett A."/>
            <person name="Rajandream M.A."/>
            <person name="Lyne M."/>
            <person name="Benes V."/>
            <person name="Rechmann S."/>
            <person name="Borkova D."/>
            <person name="Blocker H."/>
            <person name="Scharfe M."/>
            <person name="Grimm M."/>
            <person name="Lohnert T.H."/>
            <person name="Dose S."/>
            <person name="de Haan M."/>
            <person name="Maarse A."/>
            <person name="Schafer M."/>
            <person name="Muller-Auer S."/>
            <person name="Gabel C."/>
            <person name="Fuchs M."/>
            <person name="Fartmann B."/>
            <person name="Granderath K."/>
            <person name="Dauner D."/>
            <person name="Herzl A."/>
            <person name="Neumann S."/>
            <person name="Argiriou A."/>
            <person name="Vitale D."/>
            <person name="Liguori R."/>
            <person name="Piravandi E."/>
            <person name="Massenet O."/>
            <person name="Quigley F."/>
            <person name="Clabauld G."/>
            <person name="Mundlein A."/>
            <person name="Felber R."/>
            <person name="Schnabl S."/>
            <person name="Hiller R."/>
            <person name="Schmidt W."/>
            <person name="Lecharny A."/>
            <person name="Aubourg S."/>
            <person name="Chefdor F."/>
            <person name="Cooke R."/>
            <person name="Berger C."/>
            <person name="Montfort A."/>
            <person name="Casacuberta E."/>
            <person name="Gibbons T."/>
            <person name="Weber N."/>
            <person name="Vandenbol M."/>
            <person name="Bargues M."/>
            <person name="Terol J."/>
            <person name="Torres A."/>
            <person name="Perez-Perez A."/>
            <person name="Purnelle B."/>
            <person name="Bent E."/>
            <person name="Johnson S."/>
            <person name="Tacon D."/>
            <person name="Jesse T."/>
            <person name="Heijnen L."/>
            <person name="Schwarz S."/>
            <person name="Scholler P."/>
            <person name="Heber S."/>
            <person name="Francs P."/>
            <person name="Bielke C."/>
            <person name="Frishman D."/>
            <person name="Haase D."/>
            <person name="Lemcke K."/>
            <person name="Mewes H.W."/>
            <person name="Stocker S."/>
            <person name="Zaccaria P."/>
            <person name="Bevan M."/>
            <person name="Wilson R.K."/>
            <person name="de la Bastide M."/>
            <person name="Habermann K."/>
            <person name="Parnell L."/>
            <person name="Dedhia N."/>
            <person name="Gnoj L."/>
            <person name="Schutz K."/>
            <person name="Huang E."/>
            <person name="Spiegel L."/>
            <person name="Sehkon M."/>
            <person name="Murray J."/>
            <person name="Sheet P."/>
            <person name="Cordes M."/>
            <person name="Abu-Threideh J."/>
            <person name="Stoneking T."/>
            <person name="Kalicki J."/>
            <person name="Graves T."/>
            <person name="Harmon G."/>
            <person name="Edwards J."/>
            <person name="Latreille P."/>
            <person name="Courtney L."/>
            <person name="Cloud J."/>
            <person name="Abbott A."/>
            <person name="Scott K."/>
            <person name="Johnson D."/>
            <person name="Minx P."/>
            <person name="Bentley D."/>
            <person name="Fulton B."/>
            <person name="Miller N."/>
            <person name="Greco T."/>
            <person name="Kemp K."/>
            <person name="Kramer J."/>
            <person name="Fulton L."/>
            <person name="Mardis E."/>
            <person name="Dante M."/>
            <person name="Pepin K."/>
            <person name="Hillier L."/>
            <person name="Nelson J."/>
            <person name="Spieth J."/>
            <person name="Ryan E."/>
            <person name="Andrews S."/>
            <person name="Geisel C."/>
            <person name="Layman D."/>
            <person name="Du H."/>
            <person name="Ali J."/>
            <person name="Berghoff A."/>
            <person name="Jones K."/>
            <person name="Drone K."/>
            <person name="Cotton M."/>
            <person name="Joshu C."/>
            <person name="Antonoiu B."/>
            <person name="Zidanic M."/>
            <person name="Strong C."/>
            <person name="Sun H."/>
            <person name="Lamar B."/>
            <person name="Yordan C."/>
            <person name="Ma P."/>
            <person name="Zhong J."/>
            <person name="Preston R."/>
            <person name="Vil D."/>
            <person name="Shekher M."/>
            <person name="Matero A."/>
            <person name="Shah R."/>
            <person name="Swaby I.K."/>
            <person name="O'Shaughnessy A."/>
            <person name="Rodriguez M."/>
            <person name="Hoffmann J."/>
            <person name="Till S."/>
            <person name="Granat S."/>
            <person name="Shohdy N."/>
            <person name="Hasegawa A."/>
            <person name="Hameed A."/>
            <person name="Lodhi M."/>
            <person name="Johnson A."/>
            <person name="Chen E."/>
            <person name="Marra M."/>
            <person name="Martienssen R."/>
            <person name="McCombie W.R."/>
        </authorList>
    </citation>
    <scope>NUCLEOTIDE SEQUENCE [LARGE SCALE GENOMIC DNA]</scope>
    <source>
        <strain>cv. Columbia</strain>
    </source>
</reference>
<organism evidence="1">
    <name type="scientific">Arabidopsis thaliana</name>
    <name type="common">Mouse-ear cress</name>
    <dbReference type="NCBI Taxonomy" id="3702"/>
    <lineage>
        <taxon>Eukaryota</taxon>
        <taxon>Viridiplantae</taxon>
        <taxon>Streptophyta</taxon>
        <taxon>Embryophyta</taxon>
        <taxon>Tracheophyta</taxon>
        <taxon>Spermatophyta</taxon>
        <taxon>Magnoliopsida</taxon>
        <taxon>eudicotyledons</taxon>
        <taxon>Gunneridae</taxon>
        <taxon>Pentapetalae</taxon>
        <taxon>rosids</taxon>
        <taxon>malvids</taxon>
        <taxon>Brassicales</taxon>
        <taxon>Brassicaceae</taxon>
        <taxon>Camelineae</taxon>
        <taxon>Arabidopsis</taxon>
    </lineage>
</organism>
<reference evidence="2" key="5">
    <citation type="submission" date="2000-03" db="EMBL/GenBank/DDBJ databases">
        <authorList>
            <person name="Wilson R."/>
            <person name="Lamar B."/>
            <person name="Stoneking T."/>
            <person name="Stumpf J."/>
            <person name="Mewes H.W."/>
            <person name="Lemcke K."/>
            <person name="Mayer K.F.X."/>
        </authorList>
    </citation>
    <scope>NUCLEOTIDE SEQUENCE</scope>
</reference>
<dbReference type="EMBL" id="AL161505">
    <property type="protein sequence ID" value="CAB81112.1"/>
    <property type="molecule type" value="Genomic_DNA"/>
</dbReference>
<dbReference type="EMBL" id="AF147262">
    <property type="protein sequence ID" value="AAD48942.1"/>
    <property type="molecule type" value="Genomic_DNA"/>
</dbReference>
<evidence type="ECO:0000313" key="1">
    <source>
        <dbReference type="EMBL" id="AAD48942.1"/>
    </source>
</evidence>
<protein>
    <submittedName>
        <fullName evidence="2">AT4g07420 protein</fullName>
    </submittedName>
    <submittedName>
        <fullName evidence="1">F28D6.5 protein</fullName>
    </submittedName>
</protein>
<reference evidence="2" key="6">
    <citation type="submission" date="2000-03" db="EMBL/GenBank/DDBJ databases">
        <authorList>
            <person name="EU Arabidopsis sequencing project"/>
        </authorList>
    </citation>
    <scope>NUCLEOTIDE SEQUENCE</scope>
</reference>
<reference evidence="1" key="3">
    <citation type="submission" date="1999-05" db="EMBL/GenBank/DDBJ databases">
        <title>The sequence of A. thaliana F28D6.</title>
        <authorList>
            <person name="Jones K."/>
            <person name="Wohldman P."/>
            <person name="Gregory S."/>
        </authorList>
    </citation>
    <scope>NUCLEOTIDE SEQUENCE</scope>
</reference>
<dbReference type="PIR" id="D85072">
    <property type="entry name" value="D85072"/>
</dbReference>
<dbReference type="Pfam" id="PF03004">
    <property type="entry name" value="Transposase_24"/>
    <property type="match status" value="1"/>
</dbReference>
<reference evidence="1" key="2">
    <citation type="submission" date="1999-05" db="EMBL/GenBank/DDBJ databases">
        <title>The A. thaliana Genome Sequencing Project.</title>
        <authorList>
            <person name="WashU"/>
        </authorList>
    </citation>
    <scope>NUCLEOTIDE SEQUENCE</scope>
</reference>
<evidence type="ECO:0000313" key="2">
    <source>
        <dbReference type="EMBL" id="CAB81112.1"/>
    </source>
</evidence>
<reference evidence="1" key="4">
    <citation type="submission" date="1999-08" db="EMBL/GenBank/DDBJ databases">
        <authorList>
            <person name="Waterston R."/>
        </authorList>
    </citation>
    <scope>NUCLEOTIDE SEQUENCE</scope>
</reference>
<gene>
    <name evidence="1" type="primary">F28D6.5</name>
    <name evidence="2" type="ordered locus">At4g07420</name>
</gene>
<sequence length="288" mass="32264">MCAYWDTEEVIAKSLTYSKARMSDRNGFGPHIHLSGPTSYQQIQSEMEEELGRTVGFGEVFVKTHTKPDGTYVDKKTEKISIKTDSRGNYYGAGNLKEHLPDLVTGKRKHLGESSSFVALKVQLKEAQQKIEEQAAYNAKREEEQTKAVAEQKDKLAHLSLVEKYLRQTSKPHADVSNSEISDLWKGGPRCQILDWCLADDVIIGEGEFCSAEQSYKIGRIPIDRNAAAILVKSVVDVEAPLWRPMPTVSTLGQYVGTKIAWQFDKLILDTELDSPTYNKTVASSVKY</sequence>
<name>Q7FZS2_ARATH</name>
<proteinExistence type="predicted"/>
<dbReference type="InterPro" id="IPR004252">
    <property type="entry name" value="Probable_transposase_24"/>
</dbReference>
<dbReference type="AlphaFoldDB" id="Q7FZS2"/>